<organism evidence="1 2">
    <name type="scientific">Phyllotreta striolata</name>
    <name type="common">Striped flea beetle</name>
    <name type="synonym">Crioceris striolata</name>
    <dbReference type="NCBI Taxonomy" id="444603"/>
    <lineage>
        <taxon>Eukaryota</taxon>
        <taxon>Metazoa</taxon>
        <taxon>Ecdysozoa</taxon>
        <taxon>Arthropoda</taxon>
        <taxon>Hexapoda</taxon>
        <taxon>Insecta</taxon>
        <taxon>Pterygota</taxon>
        <taxon>Neoptera</taxon>
        <taxon>Endopterygota</taxon>
        <taxon>Coleoptera</taxon>
        <taxon>Polyphaga</taxon>
        <taxon>Cucujiformia</taxon>
        <taxon>Chrysomeloidea</taxon>
        <taxon>Chrysomelidae</taxon>
        <taxon>Galerucinae</taxon>
        <taxon>Alticini</taxon>
        <taxon>Phyllotreta</taxon>
    </lineage>
</organism>
<dbReference type="Proteomes" id="UP001153712">
    <property type="component" value="Chromosome 13"/>
</dbReference>
<evidence type="ECO:0000313" key="1">
    <source>
        <dbReference type="EMBL" id="CAG9857122.1"/>
    </source>
</evidence>
<gene>
    <name evidence="1" type="ORF">PHYEVI_LOCUS3533</name>
</gene>
<sequence>MCRRGGWLMGTRRQKQIYKEIVVENLKRPGNKKIGVVEFLGFAGEERKIIKRMVVGWRLSGPEEKREVAGWQKELNYGEDQILGTVN</sequence>
<name>A0A9N9XPL5_PHYSR</name>
<reference evidence="1" key="1">
    <citation type="submission" date="2022-01" db="EMBL/GenBank/DDBJ databases">
        <authorList>
            <person name="King R."/>
        </authorList>
    </citation>
    <scope>NUCLEOTIDE SEQUENCE</scope>
</reference>
<proteinExistence type="predicted"/>
<keyword evidence="2" id="KW-1185">Reference proteome</keyword>
<accession>A0A9N9XPL5</accession>
<dbReference type="EMBL" id="OU900106">
    <property type="protein sequence ID" value="CAG9857122.1"/>
    <property type="molecule type" value="Genomic_DNA"/>
</dbReference>
<protein>
    <submittedName>
        <fullName evidence="1">Uncharacterized protein</fullName>
    </submittedName>
</protein>
<dbReference type="AlphaFoldDB" id="A0A9N9XPL5"/>
<evidence type="ECO:0000313" key="2">
    <source>
        <dbReference type="Proteomes" id="UP001153712"/>
    </source>
</evidence>